<dbReference type="Proteomes" id="UP000030687">
    <property type="component" value="Unassembled WGS sequence"/>
</dbReference>
<dbReference type="Gramene" id="ESR64547">
    <property type="protein sequence ID" value="ESR64547"/>
    <property type="gene ID" value="CICLE_v10009913mg"/>
</dbReference>
<evidence type="ECO:0000313" key="1">
    <source>
        <dbReference type="EMBL" id="ESR64547.1"/>
    </source>
</evidence>
<dbReference type="AlphaFoldDB" id="V4UEP0"/>
<sequence>MSKSGNTITTDMNCRIIMKNIAKTRAKPFFIKRNDEVVLNKYNINIQKKGKTRTSQIMPIDAYLSKCEVSFHLSVLLKVPLYQTITLSYKQPKERTKAVGKLQESYNQLPIICLKWKRKRIIGW</sequence>
<dbReference type="EMBL" id="KI535697">
    <property type="protein sequence ID" value="ESR64547.1"/>
    <property type="molecule type" value="Genomic_DNA"/>
</dbReference>
<proteinExistence type="predicted"/>
<gene>
    <name evidence="1" type="ORF">CICLE_v10009913mg</name>
</gene>
<keyword evidence="2" id="KW-1185">Reference proteome</keyword>
<dbReference type="InParanoid" id="V4UEP0"/>
<evidence type="ECO:0000313" key="2">
    <source>
        <dbReference type="Proteomes" id="UP000030687"/>
    </source>
</evidence>
<reference evidence="1 2" key="1">
    <citation type="submission" date="2013-10" db="EMBL/GenBank/DDBJ databases">
        <authorList>
            <consortium name="International Citrus Genome Consortium"/>
            <person name="Jenkins J."/>
            <person name="Schmutz J."/>
            <person name="Prochnik S."/>
            <person name="Rokhsar D."/>
            <person name="Gmitter F."/>
            <person name="Ollitrault P."/>
            <person name="Machado M."/>
            <person name="Talon M."/>
            <person name="Wincker P."/>
            <person name="Jaillon O."/>
            <person name="Morgante M."/>
        </authorList>
    </citation>
    <scope>NUCLEOTIDE SEQUENCE</scope>
    <source>
        <strain evidence="2">cv. Clemenules</strain>
    </source>
</reference>
<name>V4UEP0_CITCL</name>
<accession>V4UEP0</accession>
<protein>
    <submittedName>
        <fullName evidence="1">Uncharacterized protein</fullName>
    </submittedName>
</protein>
<organism evidence="1 2">
    <name type="scientific">Citrus clementina</name>
    <name type="common">Clementine</name>
    <name type="synonym">Citrus deliciosa x Citrus sinensis</name>
    <dbReference type="NCBI Taxonomy" id="85681"/>
    <lineage>
        <taxon>Eukaryota</taxon>
        <taxon>Viridiplantae</taxon>
        <taxon>Streptophyta</taxon>
        <taxon>Embryophyta</taxon>
        <taxon>Tracheophyta</taxon>
        <taxon>Spermatophyta</taxon>
        <taxon>Magnoliopsida</taxon>
        <taxon>eudicotyledons</taxon>
        <taxon>Gunneridae</taxon>
        <taxon>Pentapetalae</taxon>
        <taxon>rosids</taxon>
        <taxon>malvids</taxon>
        <taxon>Sapindales</taxon>
        <taxon>Rutaceae</taxon>
        <taxon>Aurantioideae</taxon>
        <taxon>Citrus</taxon>
    </lineage>
</organism>
<dbReference type="KEGG" id="cic:CICLE_v10009913mg"/>